<dbReference type="PANTHER" id="PTHR40277">
    <property type="entry name" value="BLL5419 PROTEIN"/>
    <property type="match status" value="1"/>
</dbReference>
<dbReference type="PANTHER" id="PTHR40277:SF1">
    <property type="entry name" value="BLL5419 PROTEIN"/>
    <property type="match status" value="1"/>
</dbReference>
<keyword evidence="8" id="KW-1185">Reference proteome</keyword>
<feature type="transmembrane region" description="Helical" evidence="6">
    <location>
        <begin position="33"/>
        <end position="56"/>
    </location>
</feature>
<dbReference type="InterPro" id="IPR022791">
    <property type="entry name" value="L-PG_synthase/AglD"/>
</dbReference>
<comment type="caution">
    <text evidence="7">The sequence shown here is derived from an EMBL/GenBank/DDBJ whole genome shotgun (WGS) entry which is preliminary data.</text>
</comment>
<feature type="transmembrane region" description="Helical" evidence="6">
    <location>
        <begin position="245"/>
        <end position="266"/>
    </location>
</feature>
<dbReference type="RefSeq" id="WP_277832310.1">
    <property type="nucleotide sequence ID" value="NZ_JARQZE010000004.1"/>
</dbReference>
<evidence type="ECO:0000256" key="5">
    <source>
        <dbReference type="ARBA" id="ARBA00023136"/>
    </source>
</evidence>
<gene>
    <name evidence="7" type="ORF">ACFQ4M_13535</name>
</gene>
<evidence type="ECO:0000256" key="2">
    <source>
        <dbReference type="ARBA" id="ARBA00022475"/>
    </source>
</evidence>
<comment type="subcellular location">
    <subcellularLocation>
        <location evidence="1">Cell membrane</location>
        <topology evidence="1">Multi-pass membrane protein</topology>
    </subcellularLocation>
</comment>
<feature type="transmembrane region" description="Helical" evidence="6">
    <location>
        <begin position="162"/>
        <end position="186"/>
    </location>
</feature>
<protein>
    <submittedName>
        <fullName evidence="7">Lysylphosphatidylglycerol synthase transmembrane domain-containing protein</fullName>
    </submittedName>
</protein>
<dbReference type="Proteomes" id="UP001597158">
    <property type="component" value="Unassembled WGS sequence"/>
</dbReference>
<sequence>MDTQRRGAGAAADGGLPGLPIHERTAKPTHRRLVRLLPALRVAFSCGLLVALVLWLKPSTLLAALSAPHPGWLALALALSLPQVALSAWRWQLTAQQLGVPLGFRTALAEYYLATLLNQLLPGGVMGDANRAWRHARTTTGTAGRGTSAWHAVLIERVSGQFALLLVALLALVTAPSLRAALAHVLDSDSSAARSMTTFAMTTLIAALMAFTLGWLWRRRPAVLASLTTALRQALFARKVLLKQLLASLLIVVSYVAVYLCCLLMLGSATHPGEALPLIPWVLLAMALPLSIAGWGVREGAAALLWSAAGLDPAQGVAIAIAYGVVVLLSSLPGALVLFRQRR</sequence>
<keyword evidence="4 6" id="KW-1133">Transmembrane helix</keyword>
<keyword evidence="5 6" id="KW-0472">Membrane</keyword>
<feature type="transmembrane region" description="Helical" evidence="6">
    <location>
        <begin position="198"/>
        <end position="217"/>
    </location>
</feature>
<proteinExistence type="predicted"/>
<name>A0ABW3WFK1_9RHOO</name>
<dbReference type="Pfam" id="PF03706">
    <property type="entry name" value="LPG_synthase_TM"/>
    <property type="match status" value="1"/>
</dbReference>
<evidence type="ECO:0000313" key="7">
    <source>
        <dbReference type="EMBL" id="MFD1264601.1"/>
    </source>
</evidence>
<evidence type="ECO:0000256" key="1">
    <source>
        <dbReference type="ARBA" id="ARBA00004651"/>
    </source>
</evidence>
<reference evidence="8" key="1">
    <citation type="journal article" date="2019" name="Int. J. Syst. Evol. Microbiol.">
        <title>The Global Catalogue of Microorganisms (GCM) 10K type strain sequencing project: providing services to taxonomists for standard genome sequencing and annotation.</title>
        <authorList>
            <consortium name="The Broad Institute Genomics Platform"/>
            <consortium name="The Broad Institute Genome Sequencing Center for Infectious Disease"/>
            <person name="Wu L."/>
            <person name="Ma J."/>
        </authorList>
    </citation>
    <scope>NUCLEOTIDE SEQUENCE [LARGE SCALE GENOMIC DNA]</scope>
    <source>
        <strain evidence="8">CCUG 48884</strain>
    </source>
</reference>
<evidence type="ECO:0000256" key="4">
    <source>
        <dbReference type="ARBA" id="ARBA00022989"/>
    </source>
</evidence>
<keyword evidence="3 6" id="KW-0812">Transmembrane</keyword>
<organism evidence="7 8">
    <name type="scientific">Thauera mechernichensis</name>
    <dbReference type="NCBI Taxonomy" id="82788"/>
    <lineage>
        <taxon>Bacteria</taxon>
        <taxon>Pseudomonadati</taxon>
        <taxon>Pseudomonadota</taxon>
        <taxon>Betaproteobacteria</taxon>
        <taxon>Rhodocyclales</taxon>
        <taxon>Zoogloeaceae</taxon>
        <taxon>Thauera</taxon>
    </lineage>
</organism>
<evidence type="ECO:0000313" key="8">
    <source>
        <dbReference type="Proteomes" id="UP001597158"/>
    </source>
</evidence>
<feature type="transmembrane region" description="Helical" evidence="6">
    <location>
        <begin position="71"/>
        <end position="90"/>
    </location>
</feature>
<evidence type="ECO:0000256" key="3">
    <source>
        <dbReference type="ARBA" id="ARBA00022692"/>
    </source>
</evidence>
<accession>A0ABW3WFK1</accession>
<evidence type="ECO:0000256" key="6">
    <source>
        <dbReference type="SAM" id="Phobius"/>
    </source>
</evidence>
<dbReference type="EMBL" id="JBHTMC010000026">
    <property type="protein sequence ID" value="MFD1264601.1"/>
    <property type="molecule type" value="Genomic_DNA"/>
</dbReference>
<keyword evidence="2" id="KW-1003">Cell membrane</keyword>
<feature type="transmembrane region" description="Helical" evidence="6">
    <location>
        <begin position="317"/>
        <end position="339"/>
    </location>
</feature>